<comment type="caution">
    <text evidence="1">The sequence shown here is derived from an EMBL/GenBank/DDBJ whole genome shotgun (WGS) entry which is preliminary data.</text>
</comment>
<organism evidence="1 2">
    <name type="scientific">Bradyrhizobium campsiandrae</name>
    <dbReference type="NCBI Taxonomy" id="1729892"/>
    <lineage>
        <taxon>Bacteria</taxon>
        <taxon>Pseudomonadati</taxon>
        <taxon>Pseudomonadota</taxon>
        <taxon>Alphaproteobacteria</taxon>
        <taxon>Hyphomicrobiales</taxon>
        <taxon>Nitrobacteraceae</taxon>
        <taxon>Bradyrhizobium</taxon>
    </lineage>
</organism>
<evidence type="ECO:0008006" key="3">
    <source>
        <dbReference type="Google" id="ProtNLM"/>
    </source>
</evidence>
<name>A0ABR7U8Y6_9BRAD</name>
<evidence type="ECO:0000313" key="2">
    <source>
        <dbReference type="Proteomes" id="UP000639516"/>
    </source>
</evidence>
<sequence length="110" mass="12211">MFPIAKRITGAILLIMFGSAAEQRLFSSAELLDRRFGPKLSNNIKMRLLLLRAATNLAMVPTCQPYSLKKLPHGEYTLDLLPPKILRFTADAGRSSQQSKIKAVKILGVE</sequence>
<gene>
    <name evidence="1" type="ORF">HA482_19010</name>
</gene>
<accession>A0ABR7U8Y6</accession>
<reference evidence="1 2" key="1">
    <citation type="journal article" date="2020" name="Arch. Microbiol.">
        <title>Bradyrhizobium campsiandrae sp. nov., a nitrogen-fixing bacterial strain isolated from a native leguminous tree from the Amazon adapted to flooded conditions.</title>
        <authorList>
            <person name="Cabral Michel D."/>
            <person name="Martins da Costa E."/>
            <person name="Azarias Guimaraes A."/>
            <person name="Soares de Carvalho T."/>
            <person name="Santos de Castro Caputo P."/>
            <person name="Willems A."/>
            <person name="de Souza Moreira F.M."/>
        </authorList>
    </citation>
    <scope>NUCLEOTIDE SEQUENCE [LARGE SCALE GENOMIC DNA]</scope>
    <source>
        <strain evidence="2">INPA 384B</strain>
    </source>
</reference>
<dbReference type="EMBL" id="JAATTO010000025">
    <property type="protein sequence ID" value="MBC9980298.1"/>
    <property type="molecule type" value="Genomic_DNA"/>
</dbReference>
<dbReference type="Proteomes" id="UP000639516">
    <property type="component" value="Unassembled WGS sequence"/>
</dbReference>
<keyword evidence="2" id="KW-1185">Reference proteome</keyword>
<protein>
    <recommendedName>
        <fullName evidence="3">HAT C-terminal dimerisation domain-containing protein</fullName>
    </recommendedName>
</protein>
<proteinExistence type="predicted"/>
<evidence type="ECO:0000313" key="1">
    <source>
        <dbReference type="EMBL" id="MBC9980298.1"/>
    </source>
</evidence>
<dbReference type="RefSeq" id="WP_188104488.1">
    <property type="nucleotide sequence ID" value="NZ_JAANIH010000040.1"/>
</dbReference>